<reference evidence="2" key="1">
    <citation type="submission" date="2018-05" db="EMBL/GenBank/DDBJ databases">
        <title>Draft genome of Mucuna pruriens seed.</title>
        <authorList>
            <person name="Nnadi N.E."/>
            <person name="Vos R."/>
            <person name="Hasami M.H."/>
            <person name="Devisetty U.K."/>
            <person name="Aguiy J.C."/>
        </authorList>
    </citation>
    <scope>NUCLEOTIDE SEQUENCE [LARGE SCALE GENOMIC DNA]</scope>
    <source>
        <strain evidence="2">JCA_2017</strain>
    </source>
</reference>
<accession>A0A371EGB0</accession>
<evidence type="ECO:0000313" key="3">
    <source>
        <dbReference type="Proteomes" id="UP000257109"/>
    </source>
</evidence>
<proteinExistence type="predicted"/>
<feature type="compositionally biased region" description="Basic and acidic residues" evidence="1">
    <location>
        <begin position="9"/>
        <end position="35"/>
    </location>
</feature>
<dbReference type="AlphaFoldDB" id="A0A371EGB0"/>
<dbReference type="Proteomes" id="UP000257109">
    <property type="component" value="Unassembled WGS sequence"/>
</dbReference>
<comment type="caution">
    <text evidence="2">The sequence shown here is derived from an EMBL/GenBank/DDBJ whole genome shotgun (WGS) entry which is preliminary data.</text>
</comment>
<feature type="non-terminal residue" evidence="2">
    <location>
        <position position="1"/>
    </location>
</feature>
<gene>
    <name evidence="2" type="ORF">CR513_56308</name>
</gene>
<dbReference type="EMBL" id="QJKJ01014080">
    <property type="protein sequence ID" value="RDX65071.1"/>
    <property type="molecule type" value="Genomic_DNA"/>
</dbReference>
<evidence type="ECO:0000313" key="2">
    <source>
        <dbReference type="EMBL" id="RDX65071.1"/>
    </source>
</evidence>
<evidence type="ECO:0000256" key="1">
    <source>
        <dbReference type="SAM" id="MobiDB-lite"/>
    </source>
</evidence>
<organism evidence="2 3">
    <name type="scientific">Mucuna pruriens</name>
    <name type="common">Velvet bean</name>
    <name type="synonym">Dolichos pruriens</name>
    <dbReference type="NCBI Taxonomy" id="157652"/>
    <lineage>
        <taxon>Eukaryota</taxon>
        <taxon>Viridiplantae</taxon>
        <taxon>Streptophyta</taxon>
        <taxon>Embryophyta</taxon>
        <taxon>Tracheophyta</taxon>
        <taxon>Spermatophyta</taxon>
        <taxon>Magnoliopsida</taxon>
        <taxon>eudicotyledons</taxon>
        <taxon>Gunneridae</taxon>
        <taxon>Pentapetalae</taxon>
        <taxon>rosids</taxon>
        <taxon>fabids</taxon>
        <taxon>Fabales</taxon>
        <taxon>Fabaceae</taxon>
        <taxon>Papilionoideae</taxon>
        <taxon>50 kb inversion clade</taxon>
        <taxon>NPAAA clade</taxon>
        <taxon>indigoferoid/millettioid clade</taxon>
        <taxon>Phaseoleae</taxon>
        <taxon>Mucuna</taxon>
    </lineage>
</organism>
<keyword evidence="3" id="KW-1185">Reference proteome</keyword>
<name>A0A371EGB0_MUCPR</name>
<feature type="region of interest" description="Disordered" evidence="1">
    <location>
        <begin position="1"/>
        <end position="51"/>
    </location>
</feature>
<protein>
    <submittedName>
        <fullName evidence="2">Uncharacterized protein</fullName>
    </submittedName>
</protein>
<sequence>MQLQTLRPGTEKGSSKNRKQQVDAKLGRVLQDKSGGRTRGVSARIPGRQESPTNVECRLLTHDMSLH</sequence>